<sequence length="427" mass="46661">MQEGIMTTAYEQFINLQKKLKEVSDLAGFSESFYNIIREPERIIEVNIPVKMDDGTTKTFRAFRSAHSSALGPSKGGVRYDESVTYEEVKVLSTLMSLKVALLGLPLGGGKGGIVVDPKKLSERELEALSRGFVRAINNYIGPRIDVPAPDVNTNAKIMGYFTDEYIALNGNRHDIATFTGKGTDMGGSLGRSEATGFGVYLTIKKYYEKIGKSLDGATFALQGFGNVGSFAAKFLTEDGAKLIALNSKDKSQKSGSSAIYDPEGLDVKKLEKAREETGSALNIEAKKITNEEFFALPCDILIPAAMENVIDETNAGDIKASLIVEAANGPVTEAGEEILNEKNIPIIPDILANSGGVLVSHYEWIQNMTGSYWDDDEVRTKQEKDMSKAIGEVFATAEKYKVNFREASFILSLSRIEKSLKLRGRI</sequence>
<evidence type="ECO:0000313" key="10">
    <source>
        <dbReference type="EMBL" id="EEI86504.1"/>
    </source>
</evidence>
<dbReference type="Proteomes" id="UP000005984">
    <property type="component" value="Unassembled WGS sequence"/>
</dbReference>
<feature type="site" description="Important for catalysis" evidence="7">
    <location>
        <position position="151"/>
    </location>
</feature>
<dbReference type="InterPro" id="IPR033524">
    <property type="entry name" value="Glu/Leu/Phe/Val_DH_AS"/>
</dbReference>
<keyword evidence="11" id="KW-1185">Reference proteome</keyword>
<keyword evidence="6" id="KW-0520">NAD</keyword>
<protein>
    <recommendedName>
        <fullName evidence="2 4">Glutamate dehydrogenase</fullName>
    </recommendedName>
</protein>
<keyword evidence="6" id="KW-0547">Nucleotide-binding</keyword>
<dbReference type="Gene3D" id="3.40.50.10860">
    <property type="entry name" value="Leucine Dehydrogenase, chain A, domain 1"/>
    <property type="match status" value="1"/>
</dbReference>
<evidence type="ECO:0000259" key="9">
    <source>
        <dbReference type="SMART" id="SM00839"/>
    </source>
</evidence>
<dbReference type="PROSITE" id="PS00074">
    <property type="entry name" value="GLFV_DEHYDROGENASE"/>
    <property type="match status" value="1"/>
</dbReference>
<name>C2BEX3_9FIRM</name>
<feature type="binding site" evidence="6">
    <location>
        <position position="196"/>
    </location>
    <ligand>
        <name>NAD(+)</name>
        <dbReference type="ChEBI" id="CHEBI:57540"/>
    </ligand>
</feature>
<dbReference type="PANTHER" id="PTHR11606">
    <property type="entry name" value="GLUTAMATE DEHYDROGENASE"/>
    <property type="match status" value="1"/>
</dbReference>
<evidence type="ECO:0000256" key="2">
    <source>
        <dbReference type="ARBA" id="ARBA00012896"/>
    </source>
</evidence>
<dbReference type="EMBL" id="ABYO01000192">
    <property type="protein sequence ID" value="EEI86504.1"/>
    <property type="molecule type" value="Genomic_DNA"/>
</dbReference>
<dbReference type="STRING" id="525254.HMPREF0072_0893"/>
<dbReference type="Pfam" id="PF02812">
    <property type="entry name" value="ELFV_dehydrog_N"/>
    <property type="match status" value="1"/>
</dbReference>
<dbReference type="GO" id="GO:0004352">
    <property type="term" value="F:glutamate dehydrogenase (NAD+) activity"/>
    <property type="evidence" value="ECO:0007669"/>
    <property type="project" value="TreeGrafter"/>
</dbReference>
<feature type="binding site" evidence="6">
    <location>
        <position position="361"/>
    </location>
    <ligand>
        <name>substrate</name>
    </ligand>
</feature>
<dbReference type="InterPro" id="IPR036291">
    <property type="entry name" value="NAD(P)-bd_dom_sf"/>
</dbReference>
<dbReference type="InterPro" id="IPR046346">
    <property type="entry name" value="Aminoacid_DH-like_N_sf"/>
</dbReference>
<dbReference type="AlphaFoldDB" id="C2BEX3"/>
<dbReference type="Pfam" id="PF00208">
    <property type="entry name" value="ELFV_dehydrog"/>
    <property type="match status" value="1"/>
</dbReference>
<keyword evidence="3 4" id="KW-0560">Oxidoreductase</keyword>
<dbReference type="SUPFAM" id="SSF53223">
    <property type="entry name" value="Aminoacid dehydrogenase-like, N-terminal domain"/>
    <property type="match status" value="1"/>
</dbReference>
<dbReference type="SUPFAM" id="SSF51735">
    <property type="entry name" value="NAD(P)-binding Rossmann-fold domains"/>
    <property type="match status" value="1"/>
</dbReference>
<dbReference type="InterPro" id="IPR033922">
    <property type="entry name" value="NAD_bind_Glu_DH"/>
</dbReference>
<dbReference type="eggNOG" id="COG0334">
    <property type="taxonomic scope" value="Bacteria"/>
</dbReference>
<feature type="domain" description="Glutamate/phenylalanine/leucine/valine/L-tryptophan dehydrogenase C-terminal" evidence="9">
    <location>
        <begin position="189"/>
        <end position="425"/>
    </location>
</feature>
<dbReference type="PIRSF" id="PIRSF000185">
    <property type="entry name" value="Glu_DH"/>
    <property type="match status" value="1"/>
</dbReference>
<comment type="similarity">
    <text evidence="1 4 8">Belongs to the Glu/Leu/Phe/Val dehydrogenases family.</text>
</comment>
<feature type="binding site" evidence="6">
    <location>
        <position position="227"/>
    </location>
    <ligand>
        <name>NAD(+)</name>
        <dbReference type="ChEBI" id="CHEBI:57540"/>
    </ligand>
</feature>
<dbReference type="InterPro" id="IPR006097">
    <property type="entry name" value="Glu/Leu/Phe/Val/Trp_DH_dimer"/>
</dbReference>
<dbReference type="PANTHER" id="PTHR11606:SF13">
    <property type="entry name" value="GLUTAMATE DEHYDROGENASE 1, MITOCHONDRIAL"/>
    <property type="match status" value="1"/>
</dbReference>
<evidence type="ECO:0000256" key="8">
    <source>
        <dbReference type="RuleBase" id="RU004417"/>
    </source>
</evidence>
<dbReference type="InterPro" id="IPR006095">
    <property type="entry name" value="Glu/Leu/Phe/Val/Trp_DH"/>
</dbReference>
<feature type="binding site" evidence="6">
    <location>
        <position position="99"/>
    </location>
    <ligand>
        <name>substrate</name>
    </ligand>
</feature>
<dbReference type="Gene3D" id="3.40.50.720">
    <property type="entry name" value="NAD(P)-binding Rossmann-like Domain"/>
    <property type="match status" value="1"/>
</dbReference>
<comment type="caution">
    <text evidence="10">The sequence shown here is derived from an EMBL/GenBank/DDBJ whole genome shotgun (WGS) entry which is preliminary data.</text>
</comment>
<dbReference type="SMART" id="SM00839">
    <property type="entry name" value="ELFV_dehydrog"/>
    <property type="match status" value="1"/>
</dbReference>
<organism evidence="10 11">
    <name type="scientific">Anaerococcus lactolyticus ATCC 51172</name>
    <dbReference type="NCBI Taxonomy" id="525254"/>
    <lineage>
        <taxon>Bacteria</taxon>
        <taxon>Bacillati</taxon>
        <taxon>Bacillota</taxon>
        <taxon>Tissierellia</taxon>
        <taxon>Tissierellales</taxon>
        <taxon>Peptoniphilaceae</taxon>
        <taxon>Anaerococcus</taxon>
    </lineage>
</organism>
<dbReference type="InterPro" id="IPR006096">
    <property type="entry name" value="Glu/Leu/Phe/Val/Trp_DH_C"/>
</dbReference>
<evidence type="ECO:0000256" key="3">
    <source>
        <dbReference type="ARBA" id="ARBA00023002"/>
    </source>
</evidence>
<dbReference type="GO" id="GO:0006538">
    <property type="term" value="P:L-glutamate catabolic process"/>
    <property type="evidence" value="ECO:0007669"/>
    <property type="project" value="TreeGrafter"/>
</dbReference>
<dbReference type="CDD" id="cd01076">
    <property type="entry name" value="NAD_bind_1_Glu_DH"/>
    <property type="match status" value="1"/>
</dbReference>
<dbReference type="PRINTS" id="PR00082">
    <property type="entry name" value="GLFDHDRGNASE"/>
</dbReference>
<evidence type="ECO:0000256" key="6">
    <source>
        <dbReference type="PIRSR" id="PIRSR000185-2"/>
    </source>
</evidence>
<feature type="binding site" evidence="6">
    <location>
        <position position="75"/>
    </location>
    <ligand>
        <name>substrate</name>
    </ligand>
</feature>
<evidence type="ECO:0000256" key="5">
    <source>
        <dbReference type="PIRSR" id="PIRSR000185-1"/>
    </source>
</evidence>
<feature type="active site" description="Proton donor" evidence="5">
    <location>
        <position position="111"/>
    </location>
</feature>
<evidence type="ECO:0000256" key="7">
    <source>
        <dbReference type="PIRSR" id="PIRSR000185-3"/>
    </source>
</evidence>
<proteinExistence type="inferred from homology"/>
<evidence type="ECO:0000256" key="4">
    <source>
        <dbReference type="PIRNR" id="PIRNR000185"/>
    </source>
</evidence>
<dbReference type="InterPro" id="IPR014362">
    <property type="entry name" value="Glu_DH"/>
</dbReference>
<reference evidence="10 11" key="1">
    <citation type="submission" date="2008-10" db="EMBL/GenBank/DDBJ databases">
        <authorList>
            <person name="Qin X."/>
            <person name="Bachman B."/>
            <person name="Battles P."/>
            <person name="Bell A."/>
            <person name="Bess C."/>
            <person name="Bickham C."/>
            <person name="Chaboub L."/>
            <person name="Chen D."/>
            <person name="Coyle M."/>
            <person name="Deiros D.R."/>
            <person name="Dinh H."/>
            <person name="Forbes L."/>
            <person name="Fowler G."/>
            <person name="Francisco L."/>
            <person name="Fu Q."/>
            <person name="Gubbala S."/>
            <person name="Hale W."/>
            <person name="Han Y."/>
            <person name="Hemphill L."/>
            <person name="Highlander S.K."/>
            <person name="Hirani K."/>
            <person name="Hogues M."/>
            <person name="Jackson L."/>
            <person name="Jakkamsetti A."/>
            <person name="Javaid M."/>
            <person name="Jiang H."/>
            <person name="Korchina V."/>
            <person name="Kovar C."/>
            <person name="Lara F."/>
            <person name="Lee S."/>
            <person name="Mata R."/>
            <person name="Mathew T."/>
            <person name="Moen C."/>
            <person name="Morales K."/>
            <person name="Munidasa M."/>
            <person name="Nazareth L."/>
            <person name="Ngo R."/>
            <person name="Nguyen L."/>
            <person name="Okwuonu G."/>
            <person name="Ongeri F."/>
            <person name="Patil S."/>
            <person name="Petrosino J."/>
            <person name="Pham C."/>
            <person name="Pham P."/>
            <person name="Pu L.-L."/>
            <person name="Puazo M."/>
            <person name="Raj R."/>
            <person name="Reid J."/>
            <person name="Rouhana J."/>
            <person name="Saada N."/>
            <person name="Shang Y."/>
            <person name="Simmons D."/>
            <person name="Thornton R."/>
            <person name="Warren J."/>
            <person name="Weissenberger G."/>
            <person name="Zhang J."/>
            <person name="Zhang L."/>
            <person name="Zhou C."/>
            <person name="Zhu D."/>
            <person name="Muzny D."/>
            <person name="Worley K."/>
            <person name="Gibbs R."/>
        </authorList>
    </citation>
    <scope>NUCLEOTIDE SEQUENCE [LARGE SCALE GENOMIC DNA]</scope>
    <source>
        <strain evidence="10 11">ATCC 51172</strain>
    </source>
</reference>
<accession>C2BEX3</accession>
<dbReference type="GO" id="GO:0000166">
    <property type="term" value="F:nucleotide binding"/>
    <property type="evidence" value="ECO:0007669"/>
    <property type="project" value="UniProtKB-KW"/>
</dbReference>
<evidence type="ECO:0000256" key="1">
    <source>
        <dbReference type="ARBA" id="ARBA00006382"/>
    </source>
</evidence>
<gene>
    <name evidence="10" type="primary">gdh</name>
    <name evidence="10" type="ORF">HMPREF0072_0893</name>
</gene>
<evidence type="ECO:0000313" key="11">
    <source>
        <dbReference type="Proteomes" id="UP000005984"/>
    </source>
</evidence>
<dbReference type="HOGENOM" id="CLU_025763_1_2_9"/>